<evidence type="ECO:0000313" key="4">
    <source>
        <dbReference type="Proteomes" id="UP001162834"/>
    </source>
</evidence>
<dbReference type="PANTHER" id="PTHR39338:SF6">
    <property type="entry name" value="BLL5662 PROTEIN"/>
    <property type="match status" value="1"/>
</dbReference>
<evidence type="ECO:0000313" key="3">
    <source>
        <dbReference type="EMBL" id="UGS38126.1"/>
    </source>
</evidence>
<feature type="compositionally biased region" description="Basic residues" evidence="1">
    <location>
        <begin position="184"/>
        <end position="197"/>
    </location>
</feature>
<gene>
    <name evidence="3" type="ORF">DSM104329_04549</name>
</gene>
<feature type="compositionally biased region" description="Basic and acidic residues" evidence="1">
    <location>
        <begin position="100"/>
        <end position="109"/>
    </location>
</feature>
<dbReference type="InterPro" id="IPR008912">
    <property type="entry name" value="Uncharacterised_CoxE"/>
</dbReference>
<dbReference type="Pfam" id="PF05762">
    <property type="entry name" value="VWA_CoxE"/>
    <property type="match status" value="1"/>
</dbReference>
<evidence type="ECO:0000259" key="2">
    <source>
        <dbReference type="SMART" id="SM00327"/>
    </source>
</evidence>
<sequence>MSETATLDLPAFAAAFGRELHDAGVNAGAERCTRFAEALALLDPLDRDRVYRAARAVFVSDPSQLSAFDAVFSHVFDGWADPMDAVRGHPGVRTAPGDAKNPRERHTSDETAQAPPGTQPRRSPQAVPAEPEADDEDAESDDEATLAVASARERLSHREFDELDDTELAAVRRLMRELRLAPPPRRRRRTERHRHHGRPDPRATLRRAHRTGGDPVRIVRRRRRVETRRLVLLCDISGSMESYARAYLQLLESAVGGAEAEAFTFATRLTRVTRALRGRDHAAALRRAAAAAPDWSGGTRIGEALRTFNQRYGRRGLARGAVIVILSDGWERGDPELVGREMERLRRLAHRIVWVNPRAAAAGFEPLAGGMAAALPHCDAMVSGHSLAALDEVVDAIGAP</sequence>
<dbReference type="PIRSF" id="PIRSF010256">
    <property type="entry name" value="CoxE_vWa"/>
    <property type="match status" value="1"/>
</dbReference>
<name>A0A9E6Y1B3_9ACTN</name>
<reference evidence="3" key="1">
    <citation type="journal article" date="2022" name="Int. J. Syst. Evol. Microbiol.">
        <title>Pseudomonas aegrilactucae sp. nov. and Pseudomonas morbosilactucae sp. nov., pathogens causing bacterial rot of lettuce in Japan.</title>
        <authorList>
            <person name="Sawada H."/>
            <person name="Fujikawa T."/>
            <person name="Satou M."/>
        </authorList>
    </citation>
    <scope>NUCLEOTIDE SEQUENCE</scope>
    <source>
        <strain evidence="3">0166_1</strain>
    </source>
</reference>
<protein>
    <recommendedName>
        <fullName evidence="2">VWFA domain-containing protein</fullName>
    </recommendedName>
</protein>
<dbReference type="InterPro" id="IPR036465">
    <property type="entry name" value="vWFA_dom_sf"/>
</dbReference>
<dbReference type="SMART" id="SM00327">
    <property type="entry name" value="VWA"/>
    <property type="match status" value="1"/>
</dbReference>
<feature type="region of interest" description="Disordered" evidence="1">
    <location>
        <begin position="180"/>
        <end position="211"/>
    </location>
</feature>
<dbReference type="AlphaFoldDB" id="A0A9E6Y1B3"/>
<dbReference type="Gene3D" id="3.40.50.410">
    <property type="entry name" value="von Willebrand factor, type A domain"/>
    <property type="match status" value="1"/>
</dbReference>
<dbReference type="PANTHER" id="PTHR39338">
    <property type="entry name" value="BLL5662 PROTEIN-RELATED"/>
    <property type="match status" value="1"/>
</dbReference>
<dbReference type="RefSeq" id="WP_259312157.1">
    <property type="nucleotide sequence ID" value="NZ_CP087164.1"/>
</dbReference>
<dbReference type="EMBL" id="CP087164">
    <property type="protein sequence ID" value="UGS38126.1"/>
    <property type="molecule type" value="Genomic_DNA"/>
</dbReference>
<organism evidence="3 4">
    <name type="scientific">Capillimicrobium parvum</name>
    <dbReference type="NCBI Taxonomy" id="2884022"/>
    <lineage>
        <taxon>Bacteria</taxon>
        <taxon>Bacillati</taxon>
        <taxon>Actinomycetota</taxon>
        <taxon>Thermoleophilia</taxon>
        <taxon>Solirubrobacterales</taxon>
        <taxon>Capillimicrobiaceae</taxon>
        <taxon>Capillimicrobium</taxon>
    </lineage>
</organism>
<dbReference type="CDD" id="cd00198">
    <property type="entry name" value="vWFA"/>
    <property type="match status" value="1"/>
</dbReference>
<feature type="region of interest" description="Disordered" evidence="1">
    <location>
        <begin position="87"/>
        <end position="145"/>
    </location>
</feature>
<dbReference type="InterPro" id="IPR011195">
    <property type="entry name" value="UCP010256"/>
</dbReference>
<proteinExistence type="predicted"/>
<feature type="compositionally biased region" description="Acidic residues" evidence="1">
    <location>
        <begin position="131"/>
        <end position="144"/>
    </location>
</feature>
<dbReference type="SUPFAM" id="SSF53300">
    <property type="entry name" value="vWA-like"/>
    <property type="match status" value="1"/>
</dbReference>
<dbReference type="Proteomes" id="UP001162834">
    <property type="component" value="Chromosome"/>
</dbReference>
<evidence type="ECO:0000256" key="1">
    <source>
        <dbReference type="SAM" id="MobiDB-lite"/>
    </source>
</evidence>
<dbReference type="InterPro" id="IPR002035">
    <property type="entry name" value="VWF_A"/>
</dbReference>
<keyword evidence="4" id="KW-1185">Reference proteome</keyword>
<accession>A0A9E6Y1B3</accession>
<feature type="domain" description="VWFA" evidence="2">
    <location>
        <begin position="227"/>
        <end position="388"/>
    </location>
</feature>
<dbReference type="KEGG" id="sbae:DSM104329_04549"/>